<dbReference type="CDD" id="cd07018">
    <property type="entry name" value="S49_SppA_67K_type"/>
    <property type="match status" value="1"/>
</dbReference>
<dbReference type="RefSeq" id="WP_144236958.1">
    <property type="nucleotide sequence ID" value="NZ_VJWA01000001.1"/>
</dbReference>
<dbReference type="PIRSF" id="PIRSF001217">
    <property type="entry name" value="Protease_4_SppA"/>
    <property type="match status" value="1"/>
</dbReference>
<evidence type="ECO:0000313" key="9">
    <source>
        <dbReference type="EMBL" id="TRW18265.1"/>
    </source>
</evidence>
<dbReference type="InterPro" id="IPR004635">
    <property type="entry name" value="Pept_S49_SppA"/>
</dbReference>
<reference evidence="9 10" key="1">
    <citation type="submission" date="2019-07" db="EMBL/GenBank/DDBJ databases">
        <title>Novel species isolated from glacier.</title>
        <authorList>
            <person name="Liu Q."/>
            <person name="Xin Y.-H."/>
        </authorList>
    </citation>
    <scope>NUCLEOTIDE SEQUENCE [LARGE SCALE GENOMIC DNA]</scope>
    <source>
        <strain evidence="9 10">LB1R16</strain>
    </source>
</reference>
<dbReference type="InterPro" id="IPR029045">
    <property type="entry name" value="ClpP/crotonase-like_dom_sf"/>
</dbReference>
<dbReference type="NCBIfam" id="TIGR00705">
    <property type="entry name" value="SppA_67K"/>
    <property type="match status" value="1"/>
</dbReference>
<evidence type="ECO:0000256" key="4">
    <source>
        <dbReference type="ARBA" id="ARBA00022801"/>
    </source>
</evidence>
<evidence type="ECO:0000256" key="5">
    <source>
        <dbReference type="ARBA" id="ARBA00022825"/>
    </source>
</evidence>
<dbReference type="EMBL" id="VJWA01000001">
    <property type="protein sequence ID" value="TRW18265.1"/>
    <property type="molecule type" value="Genomic_DNA"/>
</dbReference>
<gene>
    <name evidence="9" type="primary">sppA</name>
    <name evidence="9" type="ORF">FMM06_09275</name>
</gene>
<proteinExistence type="inferred from homology"/>
<name>A0A552UJ98_9SPHN</name>
<dbReference type="AlphaFoldDB" id="A0A552UJ98"/>
<feature type="active site" description="Proton donor/acceptor" evidence="7">
    <location>
        <position position="192"/>
    </location>
</feature>
<protein>
    <submittedName>
        <fullName evidence="9">Signal peptide peptidase SppA</fullName>
    </submittedName>
</protein>
<evidence type="ECO:0000256" key="1">
    <source>
        <dbReference type="ARBA" id="ARBA00004370"/>
    </source>
</evidence>
<evidence type="ECO:0000256" key="7">
    <source>
        <dbReference type="PIRSR" id="PIRSR001217-1"/>
    </source>
</evidence>
<organism evidence="9 10">
    <name type="scientific">Glacieibacterium frigidum</name>
    <dbReference type="NCBI Taxonomy" id="2593303"/>
    <lineage>
        <taxon>Bacteria</taxon>
        <taxon>Pseudomonadati</taxon>
        <taxon>Pseudomonadota</taxon>
        <taxon>Alphaproteobacteria</taxon>
        <taxon>Sphingomonadales</taxon>
        <taxon>Sphingosinicellaceae</taxon>
        <taxon>Glacieibacterium</taxon>
    </lineage>
</organism>
<keyword evidence="6" id="KW-0472">Membrane</keyword>
<comment type="caution">
    <text evidence="9">The sequence shown here is derived from an EMBL/GenBank/DDBJ whole genome shotgun (WGS) entry which is preliminary data.</text>
</comment>
<dbReference type="OrthoDB" id="9764363at2"/>
<accession>A0A552UJ98</accession>
<dbReference type="PANTHER" id="PTHR33209">
    <property type="entry name" value="PROTEASE 4"/>
    <property type="match status" value="1"/>
</dbReference>
<evidence type="ECO:0000256" key="6">
    <source>
        <dbReference type="ARBA" id="ARBA00023136"/>
    </source>
</evidence>
<dbReference type="SUPFAM" id="SSF52096">
    <property type="entry name" value="ClpP/crotonase"/>
    <property type="match status" value="2"/>
</dbReference>
<dbReference type="InterPro" id="IPR002142">
    <property type="entry name" value="Peptidase_S49"/>
</dbReference>
<keyword evidence="10" id="KW-1185">Reference proteome</keyword>
<sequence length="629" mass="64952">MSFVRGTWKVLVGIKDLLVLLLLLLFFVALWAALNARAPLSVPSGAALVLDLDGSVVEQATPGTAFTFFSGADTPPEIQVRDVIAALDSARTDSRIKLAVLDLDTFLGAGQANLQSIGAALRAFKAAGKPVYAYATAYTDDGYYLASQASQAWVNPLGGVLLSGPGGPNLYFKAALDKLDIDVEVFKVGTYKSAVEPFTRADASPEAEKVEQILVDTIWDSYAADVAAARKGANVDAFLANLPARVAASKGDFAATAQKAGLIDRIGNRAEFGRMIAKTVGEGSDGRPGSFNGIKLNRYRAATKTTGSGDAIGIVYVAGTIVDGEAPNGQAGGDTIAEQIDIALANPDIKALVVRIDSPGGSVLASEHIREALSEARGRGVPVVASFGPVAASGGYWVATAADEIVAQPSTITGSIGVFAIIPTFNRALKDLGVGTDGVKSTPYSGDPDVLRGLTPETRAILQASVEDIYRRFTGLVAGARKLPAARVDEIGQGRVWAGTTAKQIGLVDKLGGLDVAIAAAAKRASLPADTRTIDVEKAPPLLGQLLASALGVEEGDDAESTARDPFARAAALSRLRLFAAFGEAQAVARGPTIQAHCLSCSSLSAPRPVAVAAGTGWMAKLAGTLLGR</sequence>
<keyword evidence="4" id="KW-0378">Hydrolase</keyword>
<dbReference type="InterPro" id="IPR004634">
    <property type="entry name" value="Pept_S49_pIV"/>
</dbReference>
<dbReference type="InterPro" id="IPR047217">
    <property type="entry name" value="S49_SppA_67K_type_N"/>
</dbReference>
<dbReference type="Proteomes" id="UP000317894">
    <property type="component" value="Unassembled WGS sequence"/>
</dbReference>
<keyword evidence="5" id="KW-0720">Serine protease</keyword>
<comment type="similarity">
    <text evidence="2">Belongs to the peptidase S49 family.</text>
</comment>
<feature type="active site" description="Nucleophile" evidence="7">
    <location>
        <position position="393"/>
    </location>
</feature>
<dbReference type="NCBIfam" id="TIGR00706">
    <property type="entry name" value="SppA_dom"/>
    <property type="match status" value="1"/>
</dbReference>
<evidence type="ECO:0000256" key="3">
    <source>
        <dbReference type="ARBA" id="ARBA00022670"/>
    </source>
</evidence>
<dbReference type="Gene3D" id="6.20.330.10">
    <property type="match status" value="1"/>
</dbReference>
<evidence type="ECO:0000313" key="10">
    <source>
        <dbReference type="Proteomes" id="UP000317894"/>
    </source>
</evidence>
<dbReference type="PANTHER" id="PTHR33209:SF1">
    <property type="entry name" value="PEPTIDASE S49 DOMAIN-CONTAINING PROTEIN"/>
    <property type="match status" value="1"/>
</dbReference>
<keyword evidence="3" id="KW-0645">Protease</keyword>
<feature type="domain" description="Peptidase S49" evidence="8">
    <location>
        <begin position="124"/>
        <end position="272"/>
    </location>
</feature>
<evidence type="ECO:0000256" key="2">
    <source>
        <dbReference type="ARBA" id="ARBA00008683"/>
    </source>
</evidence>
<dbReference type="GO" id="GO:0006465">
    <property type="term" value="P:signal peptide processing"/>
    <property type="evidence" value="ECO:0007669"/>
    <property type="project" value="InterPro"/>
</dbReference>
<dbReference type="Gene3D" id="3.90.226.10">
    <property type="entry name" value="2-enoyl-CoA Hydratase, Chain A, domain 1"/>
    <property type="match status" value="2"/>
</dbReference>
<feature type="domain" description="Peptidase S49" evidence="8">
    <location>
        <begin position="377"/>
        <end position="526"/>
    </location>
</feature>
<dbReference type="Pfam" id="PF01343">
    <property type="entry name" value="Peptidase_S49"/>
    <property type="match status" value="2"/>
</dbReference>
<evidence type="ECO:0000259" key="8">
    <source>
        <dbReference type="Pfam" id="PF01343"/>
    </source>
</evidence>
<dbReference type="CDD" id="cd07023">
    <property type="entry name" value="S49_Sppa_N_C"/>
    <property type="match status" value="1"/>
</dbReference>
<comment type="subcellular location">
    <subcellularLocation>
        <location evidence="1">Membrane</location>
    </subcellularLocation>
</comment>
<dbReference type="InterPro" id="IPR047272">
    <property type="entry name" value="S49_SppA_C"/>
</dbReference>
<dbReference type="GO" id="GO:0008236">
    <property type="term" value="F:serine-type peptidase activity"/>
    <property type="evidence" value="ECO:0007669"/>
    <property type="project" value="UniProtKB-KW"/>
</dbReference>
<dbReference type="GO" id="GO:0016020">
    <property type="term" value="C:membrane"/>
    <property type="evidence" value="ECO:0007669"/>
    <property type="project" value="UniProtKB-SubCell"/>
</dbReference>